<evidence type="ECO:0000259" key="4">
    <source>
        <dbReference type="PROSITE" id="PS51077"/>
    </source>
</evidence>
<dbReference type="Gene3D" id="3.30.450.40">
    <property type="match status" value="1"/>
</dbReference>
<keyword evidence="3" id="KW-0804">Transcription</keyword>
<dbReference type="RefSeq" id="WP_316510658.1">
    <property type="nucleotide sequence ID" value="NZ_OY726395.1"/>
</dbReference>
<dbReference type="Pfam" id="PF12802">
    <property type="entry name" value="MarR_2"/>
    <property type="match status" value="1"/>
</dbReference>
<name>A0ABN9P130_9MYCO</name>
<evidence type="ECO:0000259" key="5">
    <source>
        <dbReference type="PROSITE" id="PS51078"/>
    </source>
</evidence>
<proteinExistence type="predicted"/>
<evidence type="ECO:0000313" key="7">
    <source>
        <dbReference type="Proteomes" id="UP001190466"/>
    </source>
</evidence>
<feature type="domain" description="HTH iclR-type" evidence="4">
    <location>
        <begin position="4"/>
        <end position="67"/>
    </location>
</feature>
<dbReference type="InterPro" id="IPR014757">
    <property type="entry name" value="Tscrpt_reg_IclR_C"/>
</dbReference>
<dbReference type="EMBL" id="OY726395">
    <property type="protein sequence ID" value="CAJ1584663.1"/>
    <property type="molecule type" value="Genomic_DNA"/>
</dbReference>
<dbReference type="InterPro" id="IPR036388">
    <property type="entry name" value="WH-like_DNA-bd_sf"/>
</dbReference>
<organism evidence="6 7">
    <name type="scientific">[Mycobacterium] wendilense</name>
    <dbReference type="NCBI Taxonomy" id="3064284"/>
    <lineage>
        <taxon>Bacteria</taxon>
        <taxon>Bacillati</taxon>
        <taxon>Actinomycetota</taxon>
        <taxon>Actinomycetes</taxon>
        <taxon>Mycobacteriales</taxon>
        <taxon>Mycobacteriaceae</taxon>
        <taxon>Mycolicibacter</taxon>
    </lineage>
</organism>
<dbReference type="InterPro" id="IPR036390">
    <property type="entry name" value="WH_DNA-bd_sf"/>
</dbReference>
<sequence>MATSAPTERVLDILEFVARRDGEDVRFSDVARELKISQGTANAILNSLCERGWLVRDPQTKAYGLGPGLAAVAATTATALPLTHAAKQAATDLANDTGLATSVVELVGDALVIIAFEGGDGRHPVGLPGERIPYAPPFGVAFAAWAEADEQRAWMARNPGVTGAVARRLRGVLQRARERGYDVDWTTPVLMRMSQFLGEVRTDADVSDHVVAVLEKALLDCAKVGYLSDDDPAIETQPVATIGAPIFDAAGQATLILGVHPGRPLPLKEIRRLGTTVAATAGRCSIDHKPTRA</sequence>
<dbReference type="SUPFAM" id="SSF46785">
    <property type="entry name" value="Winged helix' DNA-binding domain"/>
    <property type="match status" value="1"/>
</dbReference>
<evidence type="ECO:0000313" key="6">
    <source>
        <dbReference type="EMBL" id="CAJ1584663.1"/>
    </source>
</evidence>
<evidence type="ECO:0000256" key="1">
    <source>
        <dbReference type="ARBA" id="ARBA00023015"/>
    </source>
</evidence>
<protein>
    <submittedName>
        <fullName evidence="6">Helix-turn-helix domain-containing protein</fullName>
    </submittedName>
</protein>
<feature type="domain" description="IclR-ED" evidence="5">
    <location>
        <begin position="68"/>
        <end position="259"/>
    </location>
</feature>
<dbReference type="InterPro" id="IPR029016">
    <property type="entry name" value="GAF-like_dom_sf"/>
</dbReference>
<dbReference type="InterPro" id="IPR005471">
    <property type="entry name" value="Tscrpt_reg_IclR_N"/>
</dbReference>
<dbReference type="PANTHER" id="PTHR30136:SF24">
    <property type="entry name" value="HTH-TYPE TRANSCRIPTIONAL REPRESSOR ALLR"/>
    <property type="match status" value="1"/>
</dbReference>
<gene>
    <name evidence="6" type="ORF">MU0050_003313</name>
</gene>
<keyword evidence="1" id="KW-0805">Transcription regulation</keyword>
<dbReference type="SMART" id="SM00346">
    <property type="entry name" value="HTH_ICLR"/>
    <property type="match status" value="1"/>
</dbReference>
<dbReference type="PROSITE" id="PS51077">
    <property type="entry name" value="HTH_ICLR"/>
    <property type="match status" value="1"/>
</dbReference>
<dbReference type="Proteomes" id="UP001190466">
    <property type="component" value="Chromosome"/>
</dbReference>
<reference evidence="6 7" key="1">
    <citation type="submission" date="2023-08" db="EMBL/GenBank/DDBJ databases">
        <authorList>
            <person name="Folkvardsen B D."/>
            <person name="Norman A."/>
        </authorList>
    </citation>
    <scope>NUCLEOTIDE SEQUENCE [LARGE SCALE GENOMIC DNA]</scope>
    <source>
        <strain evidence="6 7">Mu0050</strain>
    </source>
</reference>
<dbReference type="InterPro" id="IPR050707">
    <property type="entry name" value="HTH_MetabolicPath_Reg"/>
</dbReference>
<dbReference type="Gene3D" id="1.10.10.10">
    <property type="entry name" value="Winged helix-like DNA-binding domain superfamily/Winged helix DNA-binding domain"/>
    <property type="match status" value="1"/>
</dbReference>
<evidence type="ECO:0000256" key="2">
    <source>
        <dbReference type="ARBA" id="ARBA00023125"/>
    </source>
</evidence>
<dbReference type="PANTHER" id="PTHR30136">
    <property type="entry name" value="HELIX-TURN-HELIX TRANSCRIPTIONAL REGULATOR, ICLR FAMILY"/>
    <property type="match status" value="1"/>
</dbReference>
<dbReference type="PROSITE" id="PS51078">
    <property type="entry name" value="ICLR_ED"/>
    <property type="match status" value="1"/>
</dbReference>
<keyword evidence="7" id="KW-1185">Reference proteome</keyword>
<accession>A0ABN9P130</accession>
<evidence type="ECO:0000256" key="3">
    <source>
        <dbReference type="ARBA" id="ARBA00023163"/>
    </source>
</evidence>
<dbReference type="SUPFAM" id="SSF55781">
    <property type="entry name" value="GAF domain-like"/>
    <property type="match status" value="1"/>
</dbReference>
<keyword evidence="2" id="KW-0238">DNA-binding</keyword>
<dbReference type="InterPro" id="IPR000835">
    <property type="entry name" value="HTH_MarR-typ"/>
</dbReference>